<keyword evidence="2" id="KW-0645">Protease</keyword>
<feature type="domain" description="Ubiquitin-like protease family profile" evidence="5">
    <location>
        <begin position="212"/>
        <end position="369"/>
    </location>
</feature>
<evidence type="ECO:0000313" key="6">
    <source>
        <dbReference type="EMBL" id="ETL28569.1"/>
    </source>
</evidence>
<evidence type="ECO:0000256" key="1">
    <source>
        <dbReference type="ARBA" id="ARBA00005234"/>
    </source>
</evidence>
<sequence>MGSLEALLSPVNEDVLIRSCGGNNQSHSREPECMVQPLIERPNHIQPAETEEQTLTVDDENHVDFNVMSPPRPRGRPRQKPKAKKAKRNISIRMATEDSEMFEKQLNLSTIAGTLDVDADYSTMQILRCFKLYHFEKRQKPPTAYELCNIPPGKLLLAPKMLFRVLPIEILSRCQAKVTALQKKRKGLSKVNTAVEIHGVEDEELVHRIQKLRLLSFDTELLYIAGKETLGDKSIQTISAKLFAQDQSIVALDGTLFGLVRDGITTTHDDVIRGALDGVSREKILIPLYFNGNHWCAIMIDMTTRSIKYYDPMQSSYSKDVRALAERLAGLRPTTATERARVQPYPTDMGVQVGSYNCGIYMLLAFEMFANPDAPKLPPLSRKMLAYLRYRYLVLCI</sequence>
<dbReference type="InterPro" id="IPR003653">
    <property type="entry name" value="Peptidase_C48_C"/>
</dbReference>
<dbReference type="AlphaFoldDB" id="W2I2W9"/>
<dbReference type="GO" id="GO:0008234">
    <property type="term" value="F:cysteine-type peptidase activity"/>
    <property type="evidence" value="ECO:0007669"/>
    <property type="project" value="InterPro"/>
</dbReference>
<comment type="similarity">
    <text evidence="1">Belongs to the peptidase C48 family.</text>
</comment>
<evidence type="ECO:0000256" key="3">
    <source>
        <dbReference type="ARBA" id="ARBA00022801"/>
    </source>
</evidence>
<evidence type="ECO:0000259" key="5">
    <source>
        <dbReference type="PROSITE" id="PS50600"/>
    </source>
</evidence>
<protein>
    <recommendedName>
        <fullName evidence="5">Ubiquitin-like protease family profile domain-containing protein</fullName>
    </recommendedName>
</protein>
<dbReference type="Gene3D" id="3.40.395.10">
    <property type="entry name" value="Adenoviral Proteinase, Chain A"/>
    <property type="match status" value="1"/>
</dbReference>
<name>W2I2W9_PHYNI</name>
<dbReference type="EMBL" id="KI675745">
    <property type="protein sequence ID" value="ETL28569.1"/>
    <property type="molecule type" value="Genomic_DNA"/>
</dbReference>
<evidence type="ECO:0000256" key="4">
    <source>
        <dbReference type="SAM" id="MobiDB-lite"/>
    </source>
</evidence>
<feature type="compositionally biased region" description="Basic residues" evidence="4">
    <location>
        <begin position="73"/>
        <end position="88"/>
    </location>
</feature>
<dbReference type="SUPFAM" id="SSF54001">
    <property type="entry name" value="Cysteine proteinases"/>
    <property type="match status" value="1"/>
</dbReference>
<dbReference type="InterPro" id="IPR038765">
    <property type="entry name" value="Papain-like_cys_pep_sf"/>
</dbReference>
<reference evidence="6" key="1">
    <citation type="submission" date="2013-11" db="EMBL/GenBank/DDBJ databases">
        <title>The Genome Sequence of Phytophthora parasitica CJ05E6.</title>
        <authorList>
            <consortium name="The Broad Institute Genomics Platform"/>
            <person name="Russ C."/>
            <person name="Tyler B."/>
            <person name="Panabieres F."/>
            <person name="Shan W."/>
            <person name="Tripathy S."/>
            <person name="Grunwald N."/>
            <person name="Machado M."/>
            <person name="Johnson C.S."/>
            <person name="Arredondo F."/>
            <person name="Hong C."/>
            <person name="Coffey M."/>
            <person name="Young S.K."/>
            <person name="Zeng Q."/>
            <person name="Gargeya S."/>
            <person name="Fitzgerald M."/>
            <person name="Abouelleil A."/>
            <person name="Alvarado L."/>
            <person name="Chapman S.B."/>
            <person name="Gainer-Dewar J."/>
            <person name="Goldberg J."/>
            <person name="Griggs A."/>
            <person name="Gujja S."/>
            <person name="Hansen M."/>
            <person name="Howarth C."/>
            <person name="Imamovic A."/>
            <person name="Ireland A."/>
            <person name="Larimer J."/>
            <person name="McCowan C."/>
            <person name="Murphy C."/>
            <person name="Pearson M."/>
            <person name="Poon T.W."/>
            <person name="Priest M."/>
            <person name="Roberts A."/>
            <person name="Saif S."/>
            <person name="Shea T."/>
            <person name="Sykes S."/>
            <person name="Wortman J."/>
            <person name="Nusbaum C."/>
            <person name="Birren B."/>
        </authorList>
    </citation>
    <scope>NUCLEOTIDE SEQUENCE [LARGE SCALE GENOMIC DNA]</scope>
    <source>
        <strain evidence="6">CJ05E6</strain>
    </source>
</reference>
<keyword evidence="3" id="KW-0378">Hydrolase</keyword>
<dbReference type="VEuPathDB" id="FungiDB:PPTG_11516"/>
<evidence type="ECO:0000256" key="2">
    <source>
        <dbReference type="ARBA" id="ARBA00022670"/>
    </source>
</evidence>
<feature type="region of interest" description="Disordered" evidence="4">
    <location>
        <begin position="63"/>
        <end position="88"/>
    </location>
</feature>
<dbReference type="Pfam" id="PF02902">
    <property type="entry name" value="Peptidase_C48"/>
    <property type="match status" value="1"/>
</dbReference>
<organism evidence="6">
    <name type="scientific">Phytophthora nicotianae</name>
    <name type="common">Potato buckeye rot agent</name>
    <name type="synonym">Phytophthora parasitica</name>
    <dbReference type="NCBI Taxonomy" id="4792"/>
    <lineage>
        <taxon>Eukaryota</taxon>
        <taxon>Sar</taxon>
        <taxon>Stramenopiles</taxon>
        <taxon>Oomycota</taxon>
        <taxon>Peronosporomycetes</taxon>
        <taxon>Peronosporales</taxon>
        <taxon>Peronosporaceae</taxon>
        <taxon>Phytophthora</taxon>
    </lineage>
</organism>
<gene>
    <name evidence="6" type="ORF">L916_18111</name>
</gene>
<proteinExistence type="inferred from homology"/>
<dbReference type="Proteomes" id="UP000053864">
    <property type="component" value="Unassembled WGS sequence"/>
</dbReference>
<dbReference type="PROSITE" id="PS50600">
    <property type="entry name" value="ULP_PROTEASE"/>
    <property type="match status" value="1"/>
</dbReference>
<dbReference type="GO" id="GO:0006508">
    <property type="term" value="P:proteolysis"/>
    <property type="evidence" value="ECO:0007669"/>
    <property type="project" value="UniProtKB-KW"/>
</dbReference>
<accession>W2I2W9</accession>